<organism evidence="8 9">
    <name type="scientific">Kyrpidia spormannii</name>
    <dbReference type="NCBI Taxonomy" id="2055160"/>
    <lineage>
        <taxon>Bacteria</taxon>
        <taxon>Bacillati</taxon>
        <taxon>Bacillota</taxon>
        <taxon>Bacilli</taxon>
        <taxon>Bacillales</taxon>
        <taxon>Alicyclobacillaceae</taxon>
        <taxon>Kyrpidia</taxon>
    </lineage>
</organism>
<accession>A0A6F9EE85</accession>
<dbReference type="InterPro" id="IPR003837">
    <property type="entry name" value="GatC"/>
</dbReference>
<dbReference type="EC" id="6.3.5.-" evidence="6"/>
<evidence type="ECO:0000256" key="1">
    <source>
        <dbReference type="ARBA" id="ARBA00010757"/>
    </source>
</evidence>
<protein>
    <recommendedName>
        <fullName evidence="6">Aspartyl/glutamyl-tRNA(Asn/Gln) amidotransferase subunit C</fullName>
        <shortName evidence="6">Asp/Glu-ADT subunit C</shortName>
        <ecNumber evidence="6">6.3.5.-</ecNumber>
    </recommendedName>
</protein>
<dbReference type="NCBIfam" id="TIGR00135">
    <property type="entry name" value="gatC"/>
    <property type="match status" value="1"/>
</dbReference>
<dbReference type="HAMAP" id="MF_00122">
    <property type="entry name" value="GatC"/>
    <property type="match status" value="1"/>
</dbReference>
<evidence type="ECO:0000256" key="6">
    <source>
        <dbReference type="HAMAP-Rule" id="MF_00122"/>
    </source>
</evidence>
<dbReference type="PANTHER" id="PTHR15004">
    <property type="entry name" value="GLUTAMYL-TRNA(GLN) AMIDOTRANSFERASE SUBUNIT C, MITOCHONDRIAL"/>
    <property type="match status" value="1"/>
</dbReference>
<dbReference type="GO" id="GO:0006450">
    <property type="term" value="P:regulation of translational fidelity"/>
    <property type="evidence" value="ECO:0007669"/>
    <property type="project" value="InterPro"/>
</dbReference>
<sequence>MSFLKISLEQVEHVARLARLALTEREAEVYAEQLGAILAFADQLQELDVSDVPPTSHVLPISNVLREDEQRPGLSREAALAGAPDQEDGQFRVPAILEG</sequence>
<dbReference type="Proteomes" id="UP000502196">
    <property type="component" value="Chromosome"/>
</dbReference>
<dbReference type="SUPFAM" id="SSF141000">
    <property type="entry name" value="Glu-tRNAGln amidotransferase C subunit"/>
    <property type="match status" value="1"/>
</dbReference>
<comment type="subunit">
    <text evidence="2 6">Heterotrimer of A, B and C subunits.</text>
</comment>
<dbReference type="GO" id="GO:0006412">
    <property type="term" value="P:translation"/>
    <property type="evidence" value="ECO:0007669"/>
    <property type="project" value="UniProtKB-UniRule"/>
</dbReference>
<gene>
    <name evidence="6 8" type="primary">gatC</name>
    <name evidence="8" type="ORF">COOX1_3076</name>
</gene>
<comment type="function">
    <text evidence="3 6">Allows the formation of correctly charged Asn-tRNA(Asn) or Gln-tRNA(Gln) through the transamidation of misacylated Asp-tRNA(Asn) or Glu-tRNA(Gln) in organisms which lack either or both of asparaginyl-tRNA or glutaminyl-tRNA synthetases. The reaction takes place in the presence of glutamine and ATP through an activated phospho-Asp-tRNA(Asn) or phospho-Glu-tRNA(Gln).</text>
</comment>
<dbReference type="EMBL" id="LR792683">
    <property type="protein sequence ID" value="CAB3395769.1"/>
    <property type="molecule type" value="Genomic_DNA"/>
</dbReference>
<keyword evidence="6 8" id="KW-0436">Ligase</keyword>
<evidence type="ECO:0000313" key="8">
    <source>
        <dbReference type="EMBL" id="CAB3395769.1"/>
    </source>
</evidence>
<name>A0A6F9EE85_9BACL</name>
<evidence type="ECO:0000256" key="7">
    <source>
        <dbReference type="SAM" id="MobiDB-lite"/>
    </source>
</evidence>
<comment type="similarity">
    <text evidence="1 6">Belongs to the GatC family.</text>
</comment>
<dbReference type="GO" id="GO:0050567">
    <property type="term" value="F:glutaminyl-tRNA synthase (glutamine-hydrolyzing) activity"/>
    <property type="evidence" value="ECO:0007669"/>
    <property type="project" value="UniProtKB-UniRule"/>
</dbReference>
<dbReference type="GO" id="GO:0070681">
    <property type="term" value="P:glutaminyl-tRNAGln biosynthesis via transamidation"/>
    <property type="evidence" value="ECO:0007669"/>
    <property type="project" value="TreeGrafter"/>
</dbReference>
<keyword evidence="8" id="KW-0808">Transferase</keyword>
<dbReference type="InterPro" id="IPR036113">
    <property type="entry name" value="Asp/Glu-ADT_sf_sub_c"/>
</dbReference>
<evidence type="ECO:0000256" key="3">
    <source>
        <dbReference type="ARBA" id="ARBA00024799"/>
    </source>
</evidence>
<comment type="catalytic activity">
    <reaction evidence="4 6">
        <text>L-aspartyl-tRNA(Asn) + L-glutamine + ATP + H2O = L-asparaginyl-tRNA(Asn) + L-glutamate + ADP + phosphate + 2 H(+)</text>
        <dbReference type="Rhea" id="RHEA:14513"/>
        <dbReference type="Rhea" id="RHEA-COMP:9674"/>
        <dbReference type="Rhea" id="RHEA-COMP:9677"/>
        <dbReference type="ChEBI" id="CHEBI:15377"/>
        <dbReference type="ChEBI" id="CHEBI:15378"/>
        <dbReference type="ChEBI" id="CHEBI:29985"/>
        <dbReference type="ChEBI" id="CHEBI:30616"/>
        <dbReference type="ChEBI" id="CHEBI:43474"/>
        <dbReference type="ChEBI" id="CHEBI:58359"/>
        <dbReference type="ChEBI" id="CHEBI:78515"/>
        <dbReference type="ChEBI" id="CHEBI:78516"/>
        <dbReference type="ChEBI" id="CHEBI:456216"/>
    </reaction>
</comment>
<dbReference type="Pfam" id="PF02686">
    <property type="entry name" value="GatC"/>
    <property type="match status" value="1"/>
</dbReference>
<dbReference type="Gene3D" id="1.10.20.60">
    <property type="entry name" value="Glu-tRNAGln amidotransferase C subunit, N-terminal domain"/>
    <property type="match status" value="1"/>
</dbReference>
<dbReference type="PANTHER" id="PTHR15004:SF0">
    <property type="entry name" value="GLUTAMYL-TRNA(GLN) AMIDOTRANSFERASE SUBUNIT C, MITOCHONDRIAL"/>
    <property type="match status" value="1"/>
</dbReference>
<dbReference type="AlphaFoldDB" id="A0A6F9EE85"/>
<evidence type="ECO:0000256" key="4">
    <source>
        <dbReference type="ARBA" id="ARBA00047380"/>
    </source>
</evidence>
<dbReference type="GO" id="GO:0016740">
    <property type="term" value="F:transferase activity"/>
    <property type="evidence" value="ECO:0007669"/>
    <property type="project" value="UniProtKB-KW"/>
</dbReference>
<feature type="region of interest" description="Disordered" evidence="7">
    <location>
        <begin position="70"/>
        <end position="99"/>
    </location>
</feature>
<comment type="catalytic activity">
    <reaction evidence="5 6">
        <text>L-glutamyl-tRNA(Gln) + L-glutamine + ATP + H2O = L-glutaminyl-tRNA(Gln) + L-glutamate + ADP + phosphate + H(+)</text>
        <dbReference type="Rhea" id="RHEA:17521"/>
        <dbReference type="Rhea" id="RHEA-COMP:9681"/>
        <dbReference type="Rhea" id="RHEA-COMP:9684"/>
        <dbReference type="ChEBI" id="CHEBI:15377"/>
        <dbReference type="ChEBI" id="CHEBI:15378"/>
        <dbReference type="ChEBI" id="CHEBI:29985"/>
        <dbReference type="ChEBI" id="CHEBI:30616"/>
        <dbReference type="ChEBI" id="CHEBI:43474"/>
        <dbReference type="ChEBI" id="CHEBI:58359"/>
        <dbReference type="ChEBI" id="CHEBI:78520"/>
        <dbReference type="ChEBI" id="CHEBI:78521"/>
        <dbReference type="ChEBI" id="CHEBI:456216"/>
    </reaction>
</comment>
<evidence type="ECO:0000256" key="5">
    <source>
        <dbReference type="ARBA" id="ARBA00047913"/>
    </source>
</evidence>
<proteinExistence type="inferred from homology"/>
<evidence type="ECO:0000313" key="9">
    <source>
        <dbReference type="Proteomes" id="UP000502196"/>
    </source>
</evidence>
<keyword evidence="6" id="KW-0648">Protein biosynthesis</keyword>
<evidence type="ECO:0000256" key="2">
    <source>
        <dbReference type="ARBA" id="ARBA00011123"/>
    </source>
</evidence>
<reference evidence="8 9" key="1">
    <citation type="submission" date="2020-04" db="EMBL/GenBank/DDBJ databases">
        <authorList>
            <person name="Hogendoorn C."/>
        </authorList>
    </citation>
    <scope>NUCLEOTIDE SEQUENCE [LARGE SCALE GENOMIC DNA]</scope>
    <source>
        <strain evidence="8">COOX1</strain>
    </source>
</reference>
<keyword evidence="6" id="KW-0067">ATP-binding</keyword>
<dbReference type="GO" id="GO:0005524">
    <property type="term" value="F:ATP binding"/>
    <property type="evidence" value="ECO:0007669"/>
    <property type="project" value="UniProtKB-KW"/>
</dbReference>
<keyword evidence="6" id="KW-0547">Nucleotide-binding</keyword>